<evidence type="ECO:0000256" key="2">
    <source>
        <dbReference type="ARBA" id="ARBA00011262"/>
    </source>
</evidence>
<evidence type="ECO:0000256" key="1">
    <source>
        <dbReference type="ARBA" id="ARBA00004651"/>
    </source>
</evidence>
<keyword evidence="6 11" id="KW-0812">Transmembrane</keyword>
<feature type="transmembrane region" description="Helical" evidence="11">
    <location>
        <begin position="230"/>
        <end position="251"/>
    </location>
</feature>
<protein>
    <recommendedName>
        <fullName evidence="10">Autoinducer 2 import system permease protein LsrC</fullName>
    </recommendedName>
</protein>
<keyword evidence="8 11" id="KW-0472">Membrane</keyword>
<dbReference type="EMBL" id="CP087164">
    <property type="protein sequence ID" value="UGS37287.1"/>
    <property type="molecule type" value="Genomic_DNA"/>
</dbReference>
<keyword evidence="3" id="KW-0813">Transport</keyword>
<proteinExistence type="predicted"/>
<dbReference type="KEGG" id="sbae:DSM104329_03702"/>
<comment type="subcellular location">
    <subcellularLocation>
        <location evidence="1">Cell membrane</location>
        <topology evidence="1">Multi-pass membrane protein</topology>
    </subcellularLocation>
</comment>
<feature type="transmembrane region" description="Helical" evidence="11">
    <location>
        <begin position="178"/>
        <end position="199"/>
    </location>
</feature>
<sequence>MSPTADAAKVAAPSAPQDGRWRRSVRLQELGPLLGLVAIVLVIGVTHSRFFSDTVIMSNVRTASVVAIIAFGIVFLLAMTEIDLSVGGIYGVCFYLAAKLMGDSSVDPYLAAVIALAAGVAMGAFNGVAANAFRVPVIIVTLGTFSLYRGLVSVISGGEATPTLPVDSSFFTTFGGDWLGIPVIGWFAVVIGAVLTFVMQKTRFGVMVRAVGSNREAARFSGIPSGRVRLYALMLTGLLAALSGVLSLAYFEAGDPSIGRGLELNVIAAAIIGGTSLSGGTGSVPGALIGALIVAAITSGLVFFKVDPLWGDVVTGIVILVAVGIAGLLRRQAART</sequence>
<evidence type="ECO:0000256" key="6">
    <source>
        <dbReference type="ARBA" id="ARBA00022692"/>
    </source>
</evidence>
<feature type="transmembrane region" description="Helical" evidence="11">
    <location>
        <begin position="284"/>
        <end position="304"/>
    </location>
</feature>
<keyword evidence="7 11" id="KW-1133">Transmembrane helix</keyword>
<evidence type="ECO:0000256" key="8">
    <source>
        <dbReference type="ARBA" id="ARBA00023136"/>
    </source>
</evidence>
<reference evidence="12" key="1">
    <citation type="journal article" date="2022" name="Int. J. Syst. Evol. Microbiol.">
        <title>Pseudomonas aegrilactucae sp. nov. and Pseudomonas morbosilactucae sp. nov., pathogens causing bacterial rot of lettuce in Japan.</title>
        <authorList>
            <person name="Sawada H."/>
            <person name="Fujikawa T."/>
            <person name="Satou M."/>
        </authorList>
    </citation>
    <scope>NUCLEOTIDE SEQUENCE</scope>
    <source>
        <strain evidence="12">0166_1</strain>
    </source>
</reference>
<gene>
    <name evidence="12" type="primary">rbsC_10</name>
    <name evidence="12" type="ORF">DSM104329_03702</name>
</gene>
<evidence type="ECO:0000256" key="3">
    <source>
        <dbReference type="ARBA" id="ARBA00022448"/>
    </source>
</evidence>
<feature type="transmembrane region" description="Helical" evidence="11">
    <location>
        <begin position="310"/>
        <end position="329"/>
    </location>
</feature>
<organism evidence="12 13">
    <name type="scientific">Capillimicrobium parvum</name>
    <dbReference type="NCBI Taxonomy" id="2884022"/>
    <lineage>
        <taxon>Bacteria</taxon>
        <taxon>Bacillati</taxon>
        <taxon>Actinomycetota</taxon>
        <taxon>Thermoleophilia</taxon>
        <taxon>Solirubrobacterales</taxon>
        <taxon>Capillimicrobiaceae</taxon>
        <taxon>Capillimicrobium</taxon>
    </lineage>
</organism>
<dbReference type="InterPro" id="IPR001851">
    <property type="entry name" value="ABC_transp_permease"/>
</dbReference>
<evidence type="ECO:0000313" key="12">
    <source>
        <dbReference type="EMBL" id="UGS37287.1"/>
    </source>
</evidence>
<evidence type="ECO:0000313" key="13">
    <source>
        <dbReference type="Proteomes" id="UP001162834"/>
    </source>
</evidence>
<evidence type="ECO:0000256" key="4">
    <source>
        <dbReference type="ARBA" id="ARBA00022475"/>
    </source>
</evidence>
<evidence type="ECO:0000256" key="7">
    <source>
        <dbReference type="ARBA" id="ARBA00022989"/>
    </source>
</evidence>
<dbReference type="PANTHER" id="PTHR32196:SF29">
    <property type="entry name" value="AUTOINDUCER 2 IMPORT SYSTEM PERMEASE PROTEIN LSRC"/>
    <property type="match status" value="1"/>
</dbReference>
<dbReference type="Pfam" id="PF02653">
    <property type="entry name" value="BPD_transp_2"/>
    <property type="match status" value="1"/>
</dbReference>
<feature type="transmembrane region" description="Helical" evidence="11">
    <location>
        <begin position="135"/>
        <end position="158"/>
    </location>
</feature>
<evidence type="ECO:0000256" key="10">
    <source>
        <dbReference type="ARBA" id="ARBA00039382"/>
    </source>
</evidence>
<accession>A0A9E7C256</accession>
<dbReference type="GO" id="GO:0022857">
    <property type="term" value="F:transmembrane transporter activity"/>
    <property type="evidence" value="ECO:0007669"/>
    <property type="project" value="InterPro"/>
</dbReference>
<dbReference type="AlphaFoldDB" id="A0A9E7C256"/>
<comment type="function">
    <text evidence="9">Part of the ABC transporter complex LsrABCD involved in autoinducer 2 (AI-2) import. Probably responsible for the translocation of the substrate across the membrane.</text>
</comment>
<feature type="transmembrane region" description="Helical" evidence="11">
    <location>
        <begin position="108"/>
        <end position="128"/>
    </location>
</feature>
<keyword evidence="4" id="KW-1003">Cell membrane</keyword>
<dbReference type="GO" id="GO:0005886">
    <property type="term" value="C:plasma membrane"/>
    <property type="evidence" value="ECO:0007669"/>
    <property type="project" value="UniProtKB-SubCell"/>
</dbReference>
<evidence type="ECO:0000256" key="11">
    <source>
        <dbReference type="SAM" id="Phobius"/>
    </source>
</evidence>
<evidence type="ECO:0000256" key="9">
    <source>
        <dbReference type="ARBA" id="ARBA00025439"/>
    </source>
</evidence>
<feature type="transmembrane region" description="Helical" evidence="11">
    <location>
        <begin position="56"/>
        <end position="77"/>
    </location>
</feature>
<comment type="subunit">
    <text evidence="2">The complex is composed of two ATP-binding proteins (LsrA), two transmembrane proteins (LsrC and LsrD) and a solute-binding protein (LsrB).</text>
</comment>
<evidence type="ECO:0000256" key="5">
    <source>
        <dbReference type="ARBA" id="ARBA00022519"/>
    </source>
</evidence>
<dbReference type="CDD" id="cd06579">
    <property type="entry name" value="TM_PBP1_transp_AraH_like"/>
    <property type="match status" value="1"/>
</dbReference>
<feature type="transmembrane region" description="Helical" evidence="11">
    <location>
        <begin position="30"/>
        <end position="50"/>
    </location>
</feature>
<dbReference type="RefSeq" id="WP_259311344.1">
    <property type="nucleotide sequence ID" value="NZ_CP087164.1"/>
</dbReference>
<dbReference type="Proteomes" id="UP001162834">
    <property type="component" value="Chromosome"/>
</dbReference>
<name>A0A9E7C256_9ACTN</name>
<dbReference type="PANTHER" id="PTHR32196">
    <property type="entry name" value="ABC TRANSPORTER PERMEASE PROTEIN YPHD-RELATED-RELATED"/>
    <property type="match status" value="1"/>
</dbReference>
<keyword evidence="5" id="KW-0997">Cell inner membrane</keyword>
<feature type="transmembrane region" description="Helical" evidence="11">
    <location>
        <begin position="257"/>
        <end position="277"/>
    </location>
</feature>
<keyword evidence="13" id="KW-1185">Reference proteome</keyword>